<dbReference type="Proteomes" id="UP000002630">
    <property type="component" value="Linkage Group LG07"/>
</dbReference>
<dbReference type="OrthoDB" id="10254663at2759"/>
<name>D8LTQ9_ECTSI</name>
<feature type="region of interest" description="Disordered" evidence="6">
    <location>
        <begin position="468"/>
        <end position="508"/>
    </location>
</feature>
<dbReference type="InterPro" id="IPR051877">
    <property type="entry name" value="Centriole_BasalBody_StrucProt"/>
</dbReference>
<dbReference type="PANTHER" id="PTHR20544">
    <property type="entry name" value="CENTROSOMAL PROTEIN CEP135"/>
    <property type="match status" value="1"/>
</dbReference>
<feature type="coiled-coil region" evidence="5">
    <location>
        <begin position="534"/>
        <end position="615"/>
    </location>
</feature>
<feature type="compositionally biased region" description="Basic and acidic residues" evidence="6">
    <location>
        <begin position="485"/>
        <end position="505"/>
    </location>
</feature>
<keyword evidence="2" id="KW-0963">Cytoplasm</keyword>
<dbReference type="EMBL" id="FN649732">
    <property type="protein sequence ID" value="CBN73956.1"/>
    <property type="molecule type" value="Genomic_DNA"/>
</dbReference>
<dbReference type="AlphaFoldDB" id="D8LTQ9"/>
<evidence type="ECO:0000256" key="2">
    <source>
        <dbReference type="ARBA" id="ARBA00022490"/>
    </source>
</evidence>
<gene>
    <name evidence="7" type="ORF">Esi_0009_0102</name>
</gene>
<feature type="region of interest" description="Disordered" evidence="6">
    <location>
        <begin position="157"/>
        <end position="225"/>
    </location>
</feature>
<evidence type="ECO:0000256" key="5">
    <source>
        <dbReference type="SAM" id="Coils"/>
    </source>
</evidence>
<keyword evidence="3" id="KW-0206">Cytoskeleton</keyword>
<evidence type="ECO:0000313" key="8">
    <source>
        <dbReference type="Proteomes" id="UP000002630"/>
    </source>
</evidence>
<dbReference type="GO" id="GO:0005814">
    <property type="term" value="C:centriole"/>
    <property type="evidence" value="ECO:0007669"/>
    <property type="project" value="UniProtKB-SubCell"/>
</dbReference>
<comment type="similarity">
    <text evidence="4">Belongs to the CEP135/TSGA10 family.</text>
</comment>
<feature type="coiled-coil region" evidence="5">
    <location>
        <begin position="742"/>
        <end position="979"/>
    </location>
</feature>
<feature type="region of interest" description="Disordered" evidence="6">
    <location>
        <begin position="352"/>
        <end position="397"/>
    </location>
</feature>
<keyword evidence="5" id="KW-0175">Coiled coil</keyword>
<sequence length="1107" mass="121654">MSTSAGVSVQKRLSDQRARLLALDYHDPFTAESLALVERLFEDLVTTTESYEDLQQREDQTAADLALSRAQLFPLKKENARLLRDNNLLHLKVIKAAEDASGAERSFLLLEKRAEAEREESRCLGAQKDLRISELEAQVDQLRTSLAGALDGATATQEDLAGGRTGRATARRRSRVQGLNGLDREMEVSSPMMPLSSHEGGGRGGARSGSGRRREDDVGMGLGPEDEQRLSDVVETLRARLEEASQSLSGMEEERARLEKQVESREEEIARLGRQTGSDTNIEKVTLAHAYEANQRIVDQLNDQVDFLNRQLANREAQLAEARKETSNRGKAEPMTTTAELEVTRLQTLARTLEEDNDRLSRRTAELENKASANSSGKGGGEEEGWEVVGEGEHERSQLEATLGETKKDLVKAAAAASEATADAEALRKRVASVQGEVARLQGEAATRTERLEQLSREREELLERLKTSAKDLESAEVEAASGVARERKAERQRGEEARRSRATTERLSVVQEQTEFLAEEAESAKAGEGVAARRAAAAEARAAEAELDAAALERALRAESRRALGAEGEAANAREAELAVEDLRERMERLRSRLEASEAARDALSEELERLAGQGSLLGVEHFAQSSRVGALERESAALTADLKARERDVAGLLEQKRALEEEVSRAQRALSRGAVETATMAQGELALQARVEEATDEVRGLRAEVGRLTDALLAEERKTVAARDEADRLATRLSHRSAGFEGLESELASSRAALAVARAEATEREGMLARMEAEAERSRSSLAALEQQVVVSRETISDKDDEVRRLKALARQLEGSRESLKTSSDEVHAALRDAEIRVGQALSAGDSAKREAEAARAEVAQLKSALTELDADRDRLQDTLDKQSEKMAELRTDDARWRSQVEEAEERLREEGSRCSDLERALEDSERRAKEASGSAVESLQKTEALSSALEAKTGQLAAATEDLEMMAKENQAVTSELTRLVADRDEGRRKLGDALHNQSTAEQAARAAEFEKEDVLKNYRGLHAEKRRLEAGIDELQLTRQRLTKSLAGRDSEVSKLRSSITALEVELQRKTTDLGAVQRQSGAEHTCDTLWLGSVWRITRDNC</sequence>
<accession>D8LTQ9</accession>
<dbReference type="OMA" id="RFQLNEM"/>
<dbReference type="PANTHER" id="PTHR20544:SF0">
    <property type="entry name" value="NUCLEOPROTEIN TPR_MLP1 DOMAIN-CONTAINING PROTEIN"/>
    <property type="match status" value="1"/>
</dbReference>
<dbReference type="InParanoid" id="D8LTQ9"/>
<feature type="coiled-coil region" evidence="5">
    <location>
        <begin position="644"/>
        <end position="713"/>
    </location>
</feature>
<dbReference type="EMBL" id="FN649137">
    <property type="protein sequence ID" value="CBN73956.1"/>
    <property type="molecule type" value="Genomic_DNA"/>
</dbReference>
<evidence type="ECO:0000256" key="3">
    <source>
        <dbReference type="ARBA" id="ARBA00023212"/>
    </source>
</evidence>
<organism evidence="7 8">
    <name type="scientific">Ectocarpus siliculosus</name>
    <name type="common">Brown alga</name>
    <name type="synonym">Conferva siliculosa</name>
    <dbReference type="NCBI Taxonomy" id="2880"/>
    <lineage>
        <taxon>Eukaryota</taxon>
        <taxon>Sar</taxon>
        <taxon>Stramenopiles</taxon>
        <taxon>Ochrophyta</taxon>
        <taxon>PX clade</taxon>
        <taxon>Phaeophyceae</taxon>
        <taxon>Ectocarpales</taxon>
        <taxon>Ectocarpaceae</taxon>
        <taxon>Ectocarpus</taxon>
    </lineage>
</organism>
<comment type="subcellular location">
    <subcellularLocation>
        <location evidence="1">Cytoplasm</location>
        <location evidence="1">Cytoskeleton</location>
        <location evidence="1">Microtubule organizing center</location>
        <location evidence="1">Centrosome</location>
        <location evidence="1">Centriole</location>
    </subcellularLocation>
</comment>
<dbReference type="SUPFAM" id="SSF57997">
    <property type="entry name" value="Tropomyosin"/>
    <property type="match status" value="1"/>
</dbReference>
<protein>
    <submittedName>
        <fullName evidence="7">Basal body protein</fullName>
    </submittedName>
</protein>
<feature type="coiled-coil region" evidence="5">
    <location>
        <begin position="1022"/>
        <end position="1049"/>
    </location>
</feature>
<proteinExistence type="inferred from homology"/>
<reference evidence="7 8" key="1">
    <citation type="journal article" date="2010" name="Nature">
        <title>The Ectocarpus genome and the independent evolution of multicellularity in brown algae.</title>
        <authorList>
            <person name="Cock J.M."/>
            <person name="Sterck L."/>
            <person name="Rouze P."/>
            <person name="Scornet D."/>
            <person name="Allen A.E."/>
            <person name="Amoutzias G."/>
            <person name="Anthouard V."/>
            <person name="Artiguenave F."/>
            <person name="Aury J.M."/>
            <person name="Badger J.H."/>
            <person name="Beszteri B."/>
            <person name="Billiau K."/>
            <person name="Bonnet E."/>
            <person name="Bothwell J.H."/>
            <person name="Bowler C."/>
            <person name="Boyen C."/>
            <person name="Brownlee C."/>
            <person name="Carrano C.J."/>
            <person name="Charrier B."/>
            <person name="Cho G.Y."/>
            <person name="Coelho S.M."/>
            <person name="Collen J."/>
            <person name="Corre E."/>
            <person name="Da Silva C."/>
            <person name="Delage L."/>
            <person name="Delaroque N."/>
            <person name="Dittami S.M."/>
            <person name="Doulbeau S."/>
            <person name="Elias M."/>
            <person name="Farnham G."/>
            <person name="Gachon C.M."/>
            <person name="Gschloessl B."/>
            <person name="Heesch S."/>
            <person name="Jabbari K."/>
            <person name="Jubin C."/>
            <person name="Kawai H."/>
            <person name="Kimura K."/>
            <person name="Kloareg B."/>
            <person name="Kupper F.C."/>
            <person name="Lang D."/>
            <person name="Le Bail A."/>
            <person name="Leblanc C."/>
            <person name="Lerouge P."/>
            <person name="Lohr M."/>
            <person name="Lopez P.J."/>
            <person name="Martens C."/>
            <person name="Maumus F."/>
            <person name="Michel G."/>
            <person name="Miranda-Saavedra D."/>
            <person name="Morales J."/>
            <person name="Moreau H."/>
            <person name="Motomura T."/>
            <person name="Nagasato C."/>
            <person name="Napoli C.A."/>
            <person name="Nelson D.R."/>
            <person name="Nyvall-Collen P."/>
            <person name="Peters A.F."/>
            <person name="Pommier C."/>
            <person name="Potin P."/>
            <person name="Poulain J."/>
            <person name="Quesneville H."/>
            <person name="Read B."/>
            <person name="Rensing S.A."/>
            <person name="Ritter A."/>
            <person name="Rousvoal S."/>
            <person name="Samanta M."/>
            <person name="Samson G."/>
            <person name="Schroeder D.C."/>
            <person name="Segurens B."/>
            <person name="Strittmatter M."/>
            <person name="Tonon T."/>
            <person name="Tregear J.W."/>
            <person name="Valentin K."/>
            <person name="von Dassow P."/>
            <person name="Yamagishi T."/>
            <person name="Van de Peer Y."/>
            <person name="Wincker P."/>
        </authorList>
    </citation>
    <scope>NUCLEOTIDE SEQUENCE [LARGE SCALE GENOMIC DNA]</scope>
    <source>
        <strain evidence="8">Ec32 / CCAP1310/4</strain>
    </source>
</reference>
<evidence type="ECO:0000313" key="7">
    <source>
        <dbReference type="EMBL" id="CBN73956.1"/>
    </source>
</evidence>
<evidence type="ECO:0000256" key="1">
    <source>
        <dbReference type="ARBA" id="ARBA00004114"/>
    </source>
</evidence>
<evidence type="ECO:0000256" key="6">
    <source>
        <dbReference type="SAM" id="MobiDB-lite"/>
    </source>
</evidence>
<dbReference type="Gene3D" id="1.10.287.1490">
    <property type="match status" value="1"/>
</dbReference>
<keyword evidence="8" id="KW-1185">Reference proteome</keyword>
<evidence type="ECO:0000256" key="4">
    <source>
        <dbReference type="ARBA" id="ARBA00038123"/>
    </source>
</evidence>
<feature type="compositionally biased region" description="Basic and acidic residues" evidence="6">
    <location>
        <begin position="352"/>
        <end position="369"/>
    </location>
</feature>